<dbReference type="Proteomes" id="UP000235672">
    <property type="component" value="Unassembled WGS sequence"/>
</dbReference>
<name>A0A2J6PZ12_9HELO</name>
<evidence type="ECO:0000256" key="1">
    <source>
        <dbReference type="SAM" id="MobiDB-lite"/>
    </source>
</evidence>
<keyword evidence="3" id="KW-1185">Reference proteome</keyword>
<organism evidence="2 3">
    <name type="scientific">Hyaloscypha hepaticicola</name>
    <dbReference type="NCBI Taxonomy" id="2082293"/>
    <lineage>
        <taxon>Eukaryota</taxon>
        <taxon>Fungi</taxon>
        <taxon>Dikarya</taxon>
        <taxon>Ascomycota</taxon>
        <taxon>Pezizomycotina</taxon>
        <taxon>Leotiomycetes</taxon>
        <taxon>Helotiales</taxon>
        <taxon>Hyaloscyphaceae</taxon>
        <taxon>Hyaloscypha</taxon>
    </lineage>
</organism>
<evidence type="ECO:0000313" key="2">
    <source>
        <dbReference type="EMBL" id="PMD19263.1"/>
    </source>
</evidence>
<protein>
    <recommendedName>
        <fullName evidence="4">C2H2-type domain-containing protein</fullName>
    </recommendedName>
</protein>
<feature type="region of interest" description="Disordered" evidence="1">
    <location>
        <begin position="322"/>
        <end position="361"/>
    </location>
</feature>
<evidence type="ECO:0008006" key="4">
    <source>
        <dbReference type="Google" id="ProtNLM"/>
    </source>
</evidence>
<evidence type="ECO:0000313" key="3">
    <source>
        <dbReference type="Proteomes" id="UP000235672"/>
    </source>
</evidence>
<dbReference type="AlphaFoldDB" id="A0A2J6PZ12"/>
<feature type="compositionally biased region" description="Basic and acidic residues" evidence="1">
    <location>
        <begin position="349"/>
        <end position="361"/>
    </location>
</feature>
<dbReference type="OrthoDB" id="2687452at2759"/>
<gene>
    <name evidence="2" type="ORF">NA56DRAFT_724885</name>
</gene>
<sequence>MWVHAHPETKDSFSCDYAKCPRSNNPFTRKDFYRDHLRDFHKEDIGCAKGQNKGKAKRQWGAKQKIWLEDLKASPHHWRCAKCLVKNCFHQVGWVCSSCREPCEDDRFKARERLVREKSSLRAGKSEALTTTSHQNCNVCKGKSNLSGSWTTRPMCQGSAPYQDSNGYEDFGASQNSNAYSWYPWRQDMDRAWMGVAARPMPPYPDFGVFGGTPWTQDTPIEIEDEIIAPNPDISASPKAQILLDTLDKQSGQQNETAIKDGQVRKGGGQAAPQAPDISASFDIHFDGNQEEIELRVDQHRKHVKPKYQRPKRDRIYCKQCDSSQKGFRGEHELRRHQYHKLSDPPYQEPKHEDEDELLRH</sequence>
<proteinExistence type="predicted"/>
<accession>A0A2J6PZ12</accession>
<reference evidence="2 3" key="1">
    <citation type="submission" date="2016-05" db="EMBL/GenBank/DDBJ databases">
        <title>A degradative enzymes factory behind the ericoid mycorrhizal symbiosis.</title>
        <authorList>
            <consortium name="DOE Joint Genome Institute"/>
            <person name="Martino E."/>
            <person name="Morin E."/>
            <person name="Grelet G."/>
            <person name="Kuo A."/>
            <person name="Kohler A."/>
            <person name="Daghino S."/>
            <person name="Barry K."/>
            <person name="Choi C."/>
            <person name="Cichocki N."/>
            <person name="Clum A."/>
            <person name="Copeland A."/>
            <person name="Hainaut M."/>
            <person name="Haridas S."/>
            <person name="Labutti K."/>
            <person name="Lindquist E."/>
            <person name="Lipzen A."/>
            <person name="Khouja H.-R."/>
            <person name="Murat C."/>
            <person name="Ohm R."/>
            <person name="Olson A."/>
            <person name="Spatafora J."/>
            <person name="Veneault-Fourrey C."/>
            <person name="Henrissat B."/>
            <person name="Grigoriev I."/>
            <person name="Martin F."/>
            <person name="Perotto S."/>
        </authorList>
    </citation>
    <scope>NUCLEOTIDE SEQUENCE [LARGE SCALE GENOMIC DNA]</scope>
    <source>
        <strain evidence="2 3">UAMH 7357</strain>
    </source>
</reference>
<dbReference type="EMBL" id="KZ613490">
    <property type="protein sequence ID" value="PMD19263.1"/>
    <property type="molecule type" value="Genomic_DNA"/>
</dbReference>